<feature type="compositionally biased region" description="Polar residues" evidence="1">
    <location>
        <begin position="780"/>
        <end position="792"/>
    </location>
</feature>
<organism evidence="2 3">
    <name type="scientific">Laodelphax striatellus</name>
    <name type="common">Small brown planthopper</name>
    <name type="synonym">Delphax striatella</name>
    <dbReference type="NCBI Taxonomy" id="195883"/>
    <lineage>
        <taxon>Eukaryota</taxon>
        <taxon>Metazoa</taxon>
        <taxon>Ecdysozoa</taxon>
        <taxon>Arthropoda</taxon>
        <taxon>Hexapoda</taxon>
        <taxon>Insecta</taxon>
        <taxon>Pterygota</taxon>
        <taxon>Neoptera</taxon>
        <taxon>Paraneoptera</taxon>
        <taxon>Hemiptera</taxon>
        <taxon>Auchenorrhyncha</taxon>
        <taxon>Fulgoroidea</taxon>
        <taxon>Delphacidae</taxon>
        <taxon>Criomorphinae</taxon>
        <taxon>Laodelphax</taxon>
    </lineage>
</organism>
<feature type="compositionally biased region" description="Polar residues" evidence="1">
    <location>
        <begin position="1"/>
        <end position="26"/>
    </location>
</feature>
<feature type="region of interest" description="Disordered" evidence="1">
    <location>
        <begin position="780"/>
        <end position="811"/>
    </location>
</feature>
<comment type="caution">
    <text evidence="2">The sequence shown here is derived from an EMBL/GenBank/DDBJ whole genome shotgun (WGS) entry which is preliminary data.</text>
</comment>
<feature type="compositionally biased region" description="Low complexity" evidence="1">
    <location>
        <begin position="1066"/>
        <end position="1083"/>
    </location>
</feature>
<gene>
    <name evidence="2" type="ORF">LSTR_LSTR012587</name>
</gene>
<feature type="compositionally biased region" description="Polar residues" evidence="1">
    <location>
        <begin position="1129"/>
        <end position="1162"/>
    </location>
</feature>
<reference evidence="2 3" key="1">
    <citation type="journal article" date="2017" name="Gigascience">
        <title>Genome sequence of the small brown planthopper, Laodelphax striatellus.</title>
        <authorList>
            <person name="Zhu J."/>
            <person name="Jiang F."/>
            <person name="Wang X."/>
            <person name="Yang P."/>
            <person name="Bao Y."/>
            <person name="Zhao W."/>
            <person name="Wang W."/>
            <person name="Lu H."/>
            <person name="Wang Q."/>
            <person name="Cui N."/>
            <person name="Li J."/>
            <person name="Chen X."/>
            <person name="Luo L."/>
            <person name="Yu J."/>
            <person name="Kang L."/>
            <person name="Cui F."/>
        </authorList>
    </citation>
    <scope>NUCLEOTIDE SEQUENCE [LARGE SCALE GENOMIC DNA]</scope>
    <source>
        <strain evidence="2">Lst14</strain>
    </source>
</reference>
<feature type="compositionally biased region" description="Polar residues" evidence="1">
    <location>
        <begin position="1052"/>
        <end position="1065"/>
    </location>
</feature>
<evidence type="ECO:0000313" key="2">
    <source>
        <dbReference type="EMBL" id="RZF42453.1"/>
    </source>
</evidence>
<feature type="region of interest" description="Disordered" evidence="1">
    <location>
        <begin position="556"/>
        <end position="614"/>
    </location>
</feature>
<dbReference type="InParanoid" id="A0A482X9N2"/>
<proteinExistence type="predicted"/>
<dbReference type="Proteomes" id="UP000291343">
    <property type="component" value="Unassembled WGS sequence"/>
</dbReference>
<evidence type="ECO:0000256" key="1">
    <source>
        <dbReference type="SAM" id="MobiDB-lite"/>
    </source>
</evidence>
<sequence length="1162" mass="124091">MKSTSSCQTVESVSSRTNACDKSANSLGRGLAPNKRKPTTLQVGYNAGQNSGKSGLAVGNNAVTNNKKSASTSVLTSTGDSLLQNQHNMNMTSGLAPTSNHNTLVPVQHLKPATKQADTFALKNQESKNAKKQDFKIVPEKEKSAVFLEDIRLVLPNSDFSNDIFSSLQVPSGSQHHGSLSPTAAFLDAFPLVSNSKNSELLIDGENNEAVQHAGETLLQLGDTAEGNILDTTGTQNCQQVLNNYNNSNIPGAHLAMNNDEITKNPCSKSTNSLHSDQLKTGSTGQQLQTSSHSISALNATKPVEERCTEQSSKIQDYQSHYNVQYNYLSANSFQNYNYNSGYKKVAPKFAESANYSGSAVASAGSINNTGFGTNSQQFRDVNKMAAATNHAQTNESRLNYNTYNNWNTKSAMQLQNADDYQANYMSSYNHFPTSGSVSKNVFGSDPSFSTGSTIFGNLPTYKNMETNGANESSGFVSQLLPVSSSGGRKIGGKSSNSDAPANFIYTQASTSSNPVTTHSYSCVFSSASNFQASVGFPQPFYSSSAIDDSLNTAKVASASKDPGPGQCSSTVIASSVPPTSIKPVNSSKSNSSSKFYPGANNASGKKPPAMFDNSLNKTVHQSNASTPKSSSYLPTLPTTLNANSFGNNANSTLFTGQTSYQTVNVFSSSGSGANTTTTLANSKDGELVKTSSSTSSSQLRMPVNWMTMPDPRTSTLEVASSSASSSFIAPDRMFTPHKDVLDFIAPIITGCGNLQPTYSSMNNNSQMFYGLDFPASDVSQQPCGTDVSNSKPTSTAASQQAPTSSSSIHYSWPTNKSSLSLLSHLDNHGLGIPSTLPTLVGDLALGTNTGPSTPAADGGFRVSSNVAANIFQTLPEVEERGNQLTTKPSNVSSDMPVKSSNYVLDLQPKSSTLFPTEVPSKSSNYFDTQSKLSNFPDTPTKSSNFSLHSNFSTNVQLKPSNVFNVPSKSSTFQDTPAKSTNFHLDMPAKSTNCLNVQTASKPSNFFNVQPNSSNCINRTSKSSNFSMDGQPQSNSTVLQFNRNNDAKITESSKNQAQNQGNVADSNKMSSSNNHSQQQQPQQIGGSFLSVSQLVDQVKTNNKQERINNANTYKYVQNVMPPDIYCPETSVSSGRQSGSYKYNATQQKGVTNNFQMPSQNVK</sequence>
<dbReference type="EMBL" id="QKKF02015052">
    <property type="protein sequence ID" value="RZF42453.1"/>
    <property type="molecule type" value="Genomic_DNA"/>
</dbReference>
<accession>A0A482X9N2</accession>
<feature type="region of interest" description="Disordered" evidence="1">
    <location>
        <begin position="1128"/>
        <end position="1162"/>
    </location>
</feature>
<feature type="region of interest" description="Disordered" evidence="1">
    <location>
        <begin position="1050"/>
        <end position="1084"/>
    </location>
</feature>
<dbReference type="AlphaFoldDB" id="A0A482X9N2"/>
<feature type="compositionally biased region" description="Polar residues" evidence="1">
    <location>
        <begin position="267"/>
        <end position="299"/>
    </location>
</feature>
<feature type="region of interest" description="Disordered" evidence="1">
    <location>
        <begin position="1018"/>
        <end position="1038"/>
    </location>
</feature>
<dbReference type="OrthoDB" id="60033at2759"/>
<evidence type="ECO:0000313" key="3">
    <source>
        <dbReference type="Proteomes" id="UP000291343"/>
    </source>
</evidence>
<feature type="region of interest" description="Disordered" evidence="1">
    <location>
        <begin position="1"/>
        <end position="40"/>
    </location>
</feature>
<feature type="compositionally biased region" description="Low complexity" evidence="1">
    <location>
        <begin position="793"/>
        <end position="808"/>
    </location>
</feature>
<dbReference type="STRING" id="195883.A0A482X9N2"/>
<feature type="compositionally biased region" description="Polar residues" evidence="1">
    <location>
        <begin position="567"/>
        <end position="585"/>
    </location>
</feature>
<keyword evidence="3" id="KW-1185">Reference proteome</keyword>
<name>A0A482X9N2_LAOST</name>
<feature type="region of interest" description="Disordered" evidence="1">
    <location>
        <begin position="267"/>
        <end position="303"/>
    </location>
</feature>
<protein>
    <submittedName>
        <fullName evidence="2">Uncharacterized protein</fullName>
    </submittedName>
</protein>
<feature type="compositionally biased region" description="Low complexity" evidence="1">
    <location>
        <begin position="586"/>
        <end position="595"/>
    </location>
</feature>